<evidence type="ECO:0000256" key="3">
    <source>
        <dbReference type="ARBA" id="ARBA00022490"/>
    </source>
</evidence>
<dbReference type="EMBL" id="HBIW01001189">
    <property type="protein sequence ID" value="CAE0685587.1"/>
    <property type="molecule type" value="Transcribed_RNA"/>
</dbReference>
<organism evidence="7">
    <name type="scientific">Pelagomonas calceolata</name>
    <dbReference type="NCBI Taxonomy" id="35677"/>
    <lineage>
        <taxon>Eukaryota</taxon>
        <taxon>Sar</taxon>
        <taxon>Stramenopiles</taxon>
        <taxon>Ochrophyta</taxon>
        <taxon>Pelagophyceae</taxon>
        <taxon>Pelagomonadales</taxon>
        <taxon>Pelagomonadaceae</taxon>
        <taxon>Pelagomonas</taxon>
    </lineage>
</organism>
<evidence type="ECO:0000256" key="2">
    <source>
        <dbReference type="ARBA" id="ARBA00004245"/>
    </source>
</evidence>
<reference evidence="7" key="1">
    <citation type="submission" date="2021-01" db="EMBL/GenBank/DDBJ databases">
        <authorList>
            <person name="Corre E."/>
            <person name="Pelletier E."/>
            <person name="Niang G."/>
            <person name="Scheremetjew M."/>
            <person name="Finn R."/>
            <person name="Kale V."/>
            <person name="Holt S."/>
            <person name="Cochrane G."/>
            <person name="Meng A."/>
            <person name="Brown T."/>
            <person name="Cohen L."/>
        </authorList>
    </citation>
    <scope>NUCLEOTIDE SEQUENCE</scope>
    <source>
        <strain evidence="7">CCMP1756</strain>
    </source>
</reference>
<gene>
    <name evidence="7" type="ORF">PCAL00307_LOCUS1021</name>
    <name evidence="8" type="ORF">PECAL_4P27580</name>
</gene>
<dbReference type="Proteomes" id="UP000789595">
    <property type="component" value="Unassembled WGS sequence"/>
</dbReference>
<keyword evidence="9" id="KW-1185">Reference proteome</keyword>
<dbReference type="EMBL" id="CAKKNE010000004">
    <property type="protein sequence ID" value="CAH0375424.1"/>
    <property type="molecule type" value="Genomic_DNA"/>
</dbReference>
<dbReference type="InterPro" id="IPR006602">
    <property type="entry name" value="DM10_dom"/>
</dbReference>
<feature type="domain" description="DM10" evidence="6">
    <location>
        <begin position="9"/>
        <end position="103"/>
    </location>
</feature>
<dbReference type="AlphaFoldDB" id="A0A7S3ZJU8"/>
<keyword evidence="4" id="KW-0206">Cytoskeleton</keyword>
<evidence type="ECO:0000256" key="4">
    <source>
        <dbReference type="ARBA" id="ARBA00023212"/>
    </source>
</evidence>
<name>A0A7S3ZJU8_9STRA</name>
<dbReference type="PROSITE" id="PS51336">
    <property type="entry name" value="DM10"/>
    <property type="match status" value="1"/>
</dbReference>
<comment type="subcellular location">
    <subcellularLocation>
        <location evidence="1">Cell projection</location>
        <location evidence="1">Cilium</location>
    </subcellularLocation>
    <subcellularLocation>
        <location evidence="2">Cytoplasm</location>
        <location evidence="2">Cytoskeleton</location>
    </subcellularLocation>
</comment>
<evidence type="ECO:0000259" key="6">
    <source>
        <dbReference type="PROSITE" id="PS51336"/>
    </source>
</evidence>
<evidence type="ECO:0000313" key="8">
    <source>
        <dbReference type="EMBL" id="CAH0375424.1"/>
    </source>
</evidence>
<evidence type="ECO:0000256" key="1">
    <source>
        <dbReference type="ARBA" id="ARBA00004138"/>
    </source>
</evidence>
<protein>
    <recommendedName>
        <fullName evidence="6">DM10 domain-containing protein</fullName>
    </recommendedName>
</protein>
<dbReference type="OrthoDB" id="551993at2759"/>
<dbReference type="GO" id="GO:0005929">
    <property type="term" value="C:cilium"/>
    <property type="evidence" value="ECO:0007669"/>
    <property type="project" value="UniProtKB-SubCell"/>
</dbReference>
<sequence>MGGFDPIPPPRTLNFLSWWHETTAKGSVRRDLRLSYDTTDGSVTLGLDKKTATLYRLSHLEGKYGPIGPFDLYVGAALEVLGRRLTLKQTADLATKTWVEAEAARLRRVQERLLDELRTYGREVGNLPGGGVAGSHRTTSASWGLDTGRRRVQNAVDRRQNASDPLRKLARDNEFLRLQVAEYRPVHGEV</sequence>
<accession>A0A7S3ZJU8</accession>
<evidence type="ECO:0000256" key="5">
    <source>
        <dbReference type="ARBA" id="ARBA00023273"/>
    </source>
</evidence>
<dbReference type="GO" id="GO:0005856">
    <property type="term" value="C:cytoskeleton"/>
    <property type="evidence" value="ECO:0007669"/>
    <property type="project" value="UniProtKB-SubCell"/>
</dbReference>
<reference evidence="8" key="2">
    <citation type="submission" date="2021-11" db="EMBL/GenBank/DDBJ databases">
        <authorList>
            <consortium name="Genoscope - CEA"/>
            <person name="William W."/>
        </authorList>
    </citation>
    <scope>NUCLEOTIDE SEQUENCE</scope>
</reference>
<proteinExistence type="predicted"/>
<keyword evidence="5" id="KW-0966">Cell projection</keyword>
<evidence type="ECO:0000313" key="7">
    <source>
        <dbReference type="EMBL" id="CAE0685587.1"/>
    </source>
</evidence>
<keyword evidence="3" id="KW-0963">Cytoplasm</keyword>
<evidence type="ECO:0000313" key="9">
    <source>
        <dbReference type="Proteomes" id="UP000789595"/>
    </source>
</evidence>